<dbReference type="InterPro" id="IPR049227">
    <property type="entry name" value="DUF6824"/>
</dbReference>
<sequence>MQVSNLIPNENDILLGRGGINHTHSGNTNLRNFAGALAEHYHKAGKKLKTDMSRELVKLVHDQWPSGRFIKRNKHVDRWEVVSDEIARNKASQALRDAVTELLEKTGRADEPGTDGDDTAVNPKDVEDILNKFRQSFRKNCSDKPQVQESTSYNTSSHRYDNNLAVADHMMSIQDLISQHHDVINSAGNEDVRFNRNQQHNMRPHGNHGSMPSQNFSAPKAQEVTSNTFGQNDHVIPSNYQYYYLKGMKSKAAASDTDSDLDIDMSSLNMGEDKDGDMMNASHYRYAQKPSITKSHYDNVSLPTTSFSSNKSHYGNVSLPNTTSFSSERSHYGNVSFPSTFDRNDQRSEMRNFLGNQISSSTHGTLPQVHVRQTLRENLQQQYQNSNSFQQSDQFKQMMAFNSNKLNTRKLGTCMEERSDQEDEYPAHDFSTTSYQLQQQPDELKNLSCFSAAHQKMFAKMNVAKTNNGYNGFPQGHGHDGNALDKVDKASSRYSFTMETFSIVSSNHGADDTISMGSHHPGDFEGVFDNHHQT</sequence>
<gene>
    <name evidence="3" type="ORF">CTEN210_01943</name>
</gene>
<evidence type="ECO:0000313" key="4">
    <source>
        <dbReference type="Proteomes" id="UP001054902"/>
    </source>
</evidence>
<proteinExistence type="predicted"/>
<evidence type="ECO:0000313" key="3">
    <source>
        <dbReference type="EMBL" id="GFH45469.1"/>
    </source>
</evidence>
<evidence type="ECO:0000259" key="2">
    <source>
        <dbReference type="Pfam" id="PF20710"/>
    </source>
</evidence>
<organism evidence="3 4">
    <name type="scientific">Chaetoceros tenuissimus</name>
    <dbReference type="NCBI Taxonomy" id="426638"/>
    <lineage>
        <taxon>Eukaryota</taxon>
        <taxon>Sar</taxon>
        <taxon>Stramenopiles</taxon>
        <taxon>Ochrophyta</taxon>
        <taxon>Bacillariophyta</taxon>
        <taxon>Coscinodiscophyceae</taxon>
        <taxon>Chaetocerotophycidae</taxon>
        <taxon>Chaetocerotales</taxon>
        <taxon>Chaetocerotaceae</taxon>
        <taxon>Chaetoceros</taxon>
    </lineage>
</organism>
<dbReference type="AlphaFoldDB" id="A0AAD3H0K4"/>
<dbReference type="EMBL" id="BLLK01000020">
    <property type="protein sequence ID" value="GFH45469.1"/>
    <property type="molecule type" value="Genomic_DNA"/>
</dbReference>
<dbReference type="Proteomes" id="UP001054902">
    <property type="component" value="Unassembled WGS sequence"/>
</dbReference>
<dbReference type="Pfam" id="PF20710">
    <property type="entry name" value="DUF6824"/>
    <property type="match status" value="1"/>
</dbReference>
<protein>
    <recommendedName>
        <fullName evidence="2">DUF6824 domain-containing protein</fullName>
    </recommendedName>
</protein>
<evidence type="ECO:0000256" key="1">
    <source>
        <dbReference type="SAM" id="MobiDB-lite"/>
    </source>
</evidence>
<keyword evidence="4" id="KW-1185">Reference proteome</keyword>
<accession>A0AAD3H0K4</accession>
<feature type="region of interest" description="Disordered" evidence="1">
    <location>
        <begin position="104"/>
        <end position="123"/>
    </location>
</feature>
<name>A0AAD3H0K4_9STRA</name>
<reference evidence="3 4" key="1">
    <citation type="journal article" date="2021" name="Sci. Rep.">
        <title>The genome of the diatom Chaetoceros tenuissimus carries an ancient integrated fragment of an extant virus.</title>
        <authorList>
            <person name="Hongo Y."/>
            <person name="Kimura K."/>
            <person name="Takaki Y."/>
            <person name="Yoshida Y."/>
            <person name="Baba S."/>
            <person name="Kobayashi G."/>
            <person name="Nagasaki K."/>
            <person name="Hano T."/>
            <person name="Tomaru Y."/>
        </authorList>
    </citation>
    <scope>NUCLEOTIDE SEQUENCE [LARGE SCALE GENOMIC DNA]</scope>
    <source>
        <strain evidence="3 4">NIES-3715</strain>
    </source>
</reference>
<comment type="caution">
    <text evidence="3">The sequence shown here is derived from an EMBL/GenBank/DDBJ whole genome shotgun (WGS) entry which is preliminary data.</text>
</comment>
<feature type="domain" description="DUF6824" evidence="2">
    <location>
        <begin position="12"/>
        <end position="97"/>
    </location>
</feature>